<evidence type="ECO:0000313" key="2">
    <source>
        <dbReference type="EMBL" id="RKD93710.1"/>
    </source>
</evidence>
<comment type="caution">
    <text evidence="2">The sequence shown here is derived from an EMBL/GenBank/DDBJ whole genome shotgun (WGS) entry which is preliminary data.</text>
</comment>
<proteinExistence type="predicted"/>
<dbReference type="OrthoDB" id="260081at2157"/>
<gene>
    <name evidence="2" type="ORF">ATJ93_3342</name>
</gene>
<dbReference type="Proteomes" id="UP000283805">
    <property type="component" value="Unassembled WGS sequence"/>
</dbReference>
<reference evidence="2 3" key="1">
    <citation type="submission" date="2018-09" db="EMBL/GenBank/DDBJ databases">
        <title>Genomic Encyclopedia of Archaeal and Bacterial Type Strains, Phase II (KMG-II): from individual species to whole genera.</title>
        <authorList>
            <person name="Goeker M."/>
        </authorList>
    </citation>
    <scope>NUCLEOTIDE SEQUENCE [LARGE SCALE GENOMIC DNA]</scope>
    <source>
        <strain evidence="2 3">DSM 13151</strain>
    </source>
</reference>
<sequence length="145" mass="16082">MLRKLLIAFGIFEVGMPQPVIDACERIGLENPEEAQLRPQALWGARLEGMLFVWLLARRESGSRIANNLLAVAGIVLVVLPQPIIEFSQTLVYENTDDLELKPWVKPAARLLGALYLTVVYLSTTGDENSDEQSSETKTEAVTID</sequence>
<name>A0A3R7EDQ6_9EURY</name>
<dbReference type="AlphaFoldDB" id="A0A3R7EDQ6"/>
<dbReference type="RefSeq" id="WP_120245692.1">
    <property type="nucleotide sequence ID" value="NZ_RAPO01000003.1"/>
</dbReference>
<organism evidence="2 3">
    <name type="scientific">Halopiger aswanensis</name>
    <dbReference type="NCBI Taxonomy" id="148449"/>
    <lineage>
        <taxon>Archaea</taxon>
        <taxon>Methanobacteriati</taxon>
        <taxon>Methanobacteriota</taxon>
        <taxon>Stenosarchaea group</taxon>
        <taxon>Halobacteria</taxon>
        <taxon>Halobacteriales</taxon>
        <taxon>Natrialbaceae</taxon>
        <taxon>Halopiger</taxon>
    </lineage>
</organism>
<keyword evidence="3" id="KW-1185">Reference proteome</keyword>
<protein>
    <submittedName>
        <fullName evidence="2">Uncharacterized protein</fullName>
    </submittedName>
</protein>
<evidence type="ECO:0000313" key="3">
    <source>
        <dbReference type="Proteomes" id="UP000283805"/>
    </source>
</evidence>
<accession>A0A3R7EDQ6</accession>
<evidence type="ECO:0000256" key="1">
    <source>
        <dbReference type="SAM" id="MobiDB-lite"/>
    </source>
</evidence>
<feature type="region of interest" description="Disordered" evidence="1">
    <location>
        <begin position="126"/>
        <end position="145"/>
    </location>
</feature>
<dbReference type="EMBL" id="RAPO01000003">
    <property type="protein sequence ID" value="RKD93710.1"/>
    <property type="molecule type" value="Genomic_DNA"/>
</dbReference>